<organism evidence="2 3">
    <name type="scientific">Alligator mississippiensis</name>
    <name type="common">American alligator</name>
    <dbReference type="NCBI Taxonomy" id="8496"/>
    <lineage>
        <taxon>Eukaryota</taxon>
        <taxon>Metazoa</taxon>
        <taxon>Chordata</taxon>
        <taxon>Craniata</taxon>
        <taxon>Vertebrata</taxon>
        <taxon>Euteleostomi</taxon>
        <taxon>Archelosauria</taxon>
        <taxon>Archosauria</taxon>
        <taxon>Crocodylia</taxon>
        <taxon>Alligatoridae</taxon>
        <taxon>Alligatorinae</taxon>
        <taxon>Alligator</taxon>
    </lineage>
</organism>
<dbReference type="Proteomes" id="UP000050525">
    <property type="component" value="Unassembled WGS sequence"/>
</dbReference>
<reference evidence="2 3" key="1">
    <citation type="journal article" date="2012" name="Genome Biol.">
        <title>Sequencing three crocodilian genomes to illuminate the evolution of archosaurs and amniotes.</title>
        <authorList>
            <person name="St John J.A."/>
            <person name="Braun E.L."/>
            <person name="Isberg S.R."/>
            <person name="Miles L.G."/>
            <person name="Chong A.Y."/>
            <person name="Gongora J."/>
            <person name="Dalzell P."/>
            <person name="Moran C."/>
            <person name="Bed'hom B."/>
            <person name="Abzhanov A."/>
            <person name="Burgess S.C."/>
            <person name="Cooksey A.M."/>
            <person name="Castoe T.A."/>
            <person name="Crawford N.G."/>
            <person name="Densmore L.D."/>
            <person name="Drew J.C."/>
            <person name="Edwards S.V."/>
            <person name="Faircloth B.C."/>
            <person name="Fujita M.K."/>
            <person name="Greenwold M.J."/>
            <person name="Hoffmann F.G."/>
            <person name="Howard J.M."/>
            <person name="Iguchi T."/>
            <person name="Janes D.E."/>
            <person name="Khan S.Y."/>
            <person name="Kohno S."/>
            <person name="de Koning A.J."/>
            <person name="Lance S.L."/>
            <person name="McCarthy F.M."/>
            <person name="McCormack J.E."/>
            <person name="Merchant M.E."/>
            <person name="Peterson D.G."/>
            <person name="Pollock D.D."/>
            <person name="Pourmand N."/>
            <person name="Raney B.J."/>
            <person name="Roessler K.A."/>
            <person name="Sanford J.R."/>
            <person name="Sawyer R.H."/>
            <person name="Schmidt C.J."/>
            <person name="Triplett E.W."/>
            <person name="Tuberville T.D."/>
            <person name="Venegas-Anaya M."/>
            <person name="Howard J.T."/>
            <person name="Jarvis E.D."/>
            <person name="Guillette L.J.Jr."/>
            <person name="Glenn T.C."/>
            <person name="Green R.E."/>
            <person name="Ray D.A."/>
        </authorList>
    </citation>
    <scope>NUCLEOTIDE SEQUENCE [LARGE SCALE GENOMIC DNA]</scope>
    <source>
        <strain evidence="2">KSC_2009_1</strain>
    </source>
</reference>
<dbReference type="eggNOG" id="ENOG502QRKE">
    <property type="taxonomic scope" value="Eukaryota"/>
</dbReference>
<evidence type="ECO:0000256" key="1">
    <source>
        <dbReference type="SAM" id="MobiDB-lite"/>
    </source>
</evidence>
<comment type="caution">
    <text evidence="2">The sequence shown here is derived from an EMBL/GenBank/DDBJ whole genome shotgun (WGS) entry which is preliminary data.</text>
</comment>
<gene>
    <name evidence="2" type="primary">ODF3L2</name>
    <name evidence="2" type="ORF">Y1Q_0000275</name>
</gene>
<dbReference type="PANTHER" id="PTHR21580">
    <property type="entry name" value="SHIPPO-1-RELATED"/>
    <property type="match status" value="1"/>
</dbReference>
<accession>A0A151P0S7</accession>
<dbReference type="Pfam" id="PF07004">
    <property type="entry name" value="SHIPPO-rpt"/>
    <property type="match status" value="6"/>
</dbReference>
<dbReference type="GO" id="GO:0005856">
    <property type="term" value="C:cytoskeleton"/>
    <property type="evidence" value="ECO:0007669"/>
    <property type="project" value="TreeGrafter"/>
</dbReference>
<dbReference type="InterPro" id="IPR051291">
    <property type="entry name" value="CIMAP"/>
</dbReference>
<evidence type="ECO:0000313" key="2">
    <source>
        <dbReference type="EMBL" id="KYO42603.1"/>
    </source>
</evidence>
<proteinExistence type="predicted"/>
<name>A0A151P0S7_ALLMI</name>
<dbReference type="PANTHER" id="PTHR21580:SF57">
    <property type="entry name" value="OUTER DENSE FIBER OF SPERM TAILS 3-LIKE 2-RELATED"/>
    <property type="match status" value="1"/>
</dbReference>
<dbReference type="STRING" id="8496.A0A151P0S7"/>
<feature type="region of interest" description="Disordered" evidence="1">
    <location>
        <begin position="94"/>
        <end position="115"/>
    </location>
</feature>
<dbReference type="AlphaFoldDB" id="A0A151P0S7"/>
<sequence length="260" mass="28288">MIAARETDASSIPCCVTWVFCCLVPGPGPGRYSLPPTIGFVNHDYTRLTSPAYSLHRRLDDSVYLKDASPGPCYYVEPQLTRFGRARGPAYSMRARAKPRGHPQTPGPGTYSPEKAPLITRRQAPSFTMGTRTACRVTDPVPAPNRYALPSLLGARVPAKPSSPSFTISGRHQKGSYSEDLAQTPGPGRYNSTDPSTYLRRPPAFSMLGRRIAPKPAFQTPGPGTHSPEKVTAHRTRAPAYSLGVRHSDFLTPLIVDVSQ</sequence>
<keyword evidence="3" id="KW-1185">Reference proteome</keyword>
<feature type="region of interest" description="Disordered" evidence="1">
    <location>
        <begin position="158"/>
        <end position="199"/>
    </location>
</feature>
<evidence type="ECO:0000313" key="3">
    <source>
        <dbReference type="Proteomes" id="UP000050525"/>
    </source>
</evidence>
<protein>
    <submittedName>
        <fullName evidence="2">Outer dense fiber protein 3-like protein 2</fullName>
    </submittedName>
</protein>
<dbReference type="InterPro" id="IPR010736">
    <property type="entry name" value="SHIPPO-rpt"/>
</dbReference>
<dbReference type="EMBL" id="AKHW03001382">
    <property type="protein sequence ID" value="KYO42603.1"/>
    <property type="molecule type" value="Genomic_DNA"/>
</dbReference>